<organism evidence="1 2">
    <name type="scientific">Salegentibacter flavus</name>
    <dbReference type="NCBI Taxonomy" id="287099"/>
    <lineage>
        <taxon>Bacteria</taxon>
        <taxon>Pseudomonadati</taxon>
        <taxon>Bacteroidota</taxon>
        <taxon>Flavobacteriia</taxon>
        <taxon>Flavobacteriales</taxon>
        <taxon>Flavobacteriaceae</taxon>
        <taxon>Salegentibacter</taxon>
    </lineage>
</organism>
<keyword evidence="2" id="KW-1185">Reference proteome</keyword>
<dbReference type="AlphaFoldDB" id="A0A1I5CC99"/>
<dbReference type="Proteomes" id="UP000199153">
    <property type="component" value="Unassembled WGS sequence"/>
</dbReference>
<name>A0A1I5CC99_9FLAO</name>
<accession>A0A1I5CC99</accession>
<gene>
    <name evidence="1" type="ORF">SAMN05660413_02806</name>
</gene>
<evidence type="ECO:0000313" key="1">
    <source>
        <dbReference type="EMBL" id="SFN84504.1"/>
    </source>
</evidence>
<evidence type="ECO:0000313" key="2">
    <source>
        <dbReference type="Proteomes" id="UP000199153"/>
    </source>
</evidence>
<evidence type="ECO:0008006" key="3">
    <source>
        <dbReference type="Google" id="ProtNLM"/>
    </source>
</evidence>
<sequence>MTAILMATSIIFSSCASIVSKSSYPISINSAPSEAQIVIKDKKGIEIFSGQTPATLKLKSGSGFFGKARYQVTFTKDGYNTKTVPVEYKLDGWYFGNLLLGGVIGMLIIDPATGAMYKLETEFLNENLVQSTASVQNEEFKVYALNDIPAEWKNNLVQVNK</sequence>
<proteinExistence type="predicted"/>
<protein>
    <recommendedName>
        <fullName evidence="3">PEGA domain-containing protein</fullName>
    </recommendedName>
</protein>
<reference evidence="1 2" key="1">
    <citation type="submission" date="2016-10" db="EMBL/GenBank/DDBJ databases">
        <authorList>
            <person name="de Groot N.N."/>
        </authorList>
    </citation>
    <scope>NUCLEOTIDE SEQUENCE [LARGE SCALE GENOMIC DNA]</scope>
    <source>
        <strain evidence="1 2">DSM 17794</strain>
    </source>
</reference>
<dbReference type="EMBL" id="FOVL01000020">
    <property type="protein sequence ID" value="SFN84504.1"/>
    <property type="molecule type" value="Genomic_DNA"/>
</dbReference>